<evidence type="ECO:0000256" key="2">
    <source>
        <dbReference type="ARBA" id="ARBA00023015"/>
    </source>
</evidence>
<evidence type="ECO:0000313" key="8">
    <source>
        <dbReference type="Proteomes" id="UP000602198"/>
    </source>
</evidence>
<dbReference type="PANTHER" id="PTHR30346">
    <property type="entry name" value="TRANSCRIPTIONAL DUAL REGULATOR HCAR-RELATED"/>
    <property type="match status" value="1"/>
</dbReference>
<keyword evidence="4" id="KW-0010">Activator</keyword>
<comment type="similarity">
    <text evidence="1">Belongs to the LysR transcriptional regulatory family.</text>
</comment>
<dbReference type="PANTHER" id="PTHR30346:SF0">
    <property type="entry name" value="HCA OPERON TRANSCRIPTIONAL ACTIVATOR HCAR"/>
    <property type="match status" value="1"/>
</dbReference>
<dbReference type="PROSITE" id="PS50931">
    <property type="entry name" value="HTH_LYSR"/>
    <property type="match status" value="1"/>
</dbReference>
<comment type="caution">
    <text evidence="7">The sequence shown here is derived from an EMBL/GenBank/DDBJ whole genome shotgun (WGS) entry which is preliminary data.</text>
</comment>
<dbReference type="InterPro" id="IPR036388">
    <property type="entry name" value="WH-like_DNA-bd_sf"/>
</dbReference>
<name>A0ABS1MA63_9NOCA</name>
<evidence type="ECO:0000256" key="3">
    <source>
        <dbReference type="ARBA" id="ARBA00023125"/>
    </source>
</evidence>
<dbReference type="EMBL" id="JAERRJ010000008">
    <property type="protein sequence ID" value="MBL1077035.1"/>
    <property type="molecule type" value="Genomic_DNA"/>
</dbReference>
<proteinExistence type="inferred from homology"/>
<keyword evidence="8" id="KW-1185">Reference proteome</keyword>
<evidence type="ECO:0000256" key="5">
    <source>
        <dbReference type="ARBA" id="ARBA00023163"/>
    </source>
</evidence>
<organism evidence="7 8">
    <name type="scientific">Nocardia acididurans</name>
    <dbReference type="NCBI Taxonomy" id="2802282"/>
    <lineage>
        <taxon>Bacteria</taxon>
        <taxon>Bacillati</taxon>
        <taxon>Actinomycetota</taxon>
        <taxon>Actinomycetes</taxon>
        <taxon>Mycobacteriales</taxon>
        <taxon>Nocardiaceae</taxon>
        <taxon>Nocardia</taxon>
    </lineage>
</organism>
<dbReference type="InterPro" id="IPR005119">
    <property type="entry name" value="LysR_subst-bd"/>
</dbReference>
<protein>
    <submittedName>
        <fullName evidence="7">LysR family transcriptional regulator</fullName>
    </submittedName>
</protein>
<reference evidence="7 8" key="1">
    <citation type="submission" date="2021-01" db="EMBL/GenBank/DDBJ databases">
        <title>WGS of actinomycetes isolated from Thailand.</title>
        <authorList>
            <person name="Thawai C."/>
        </authorList>
    </citation>
    <scope>NUCLEOTIDE SEQUENCE [LARGE SCALE GENOMIC DNA]</scope>
    <source>
        <strain evidence="7 8">LPG 2</strain>
    </source>
</reference>
<evidence type="ECO:0000256" key="1">
    <source>
        <dbReference type="ARBA" id="ARBA00009437"/>
    </source>
</evidence>
<feature type="domain" description="HTH lysR-type" evidence="6">
    <location>
        <begin position="1"/>
        <end position="58"/>
    </location>
</feature>
<dbReference type="SUPFAM" id="SSF53850">
    <property type="entry name" value="Periplasmic binding protein-like II"/>
    <property type="match status" value="1"/>
</dbReference>
<dbReference type="Proteomes" id="UP000602198">
    <property type="component" value="Unassembled WGS sequence"/>
</dbReference>
<evidence type="ECO:0000256" key="4">
    <source>
        <dbReference type="ARBA" id="ARBA00023159"/>
    </source>
</evidence>
<sequence length="295" mass="32993">MELRDIEIFLTLAEELHFRRTAERLRLTPASITQSIRKQERQIGALLFERTNRSVRLTAVGEQLRSDLRPVYLELEDSVRRAKLAARRTTVELRVGLLPFNTGTLRDYWSAFRGRHPECALSIHRAPFADTFGALRAGVFDALVVWLPVEEPDLTVGPVLFTDERRLAVSEDHELADAPSVSVESFADYRHAVGPDMPPVWEAAYLPFVTPSGRPIERGPAVTTSDELINLVTSGEIVHAFPAHVTEYWAVPHIRWLPVTDLPPLPYALVWRSAAESEPLRQLAAVVADLAAPAA</sequence>
<evidence type="ECO:0000259" key="6">
    <source>
        <dbReference type="PROSITE" id="PS50931"/>
    </source>
</evidence>
<dbReference type="RefSeq" id="WP_201949641.1">
    <property type="nucleotide sequence ID" value="NZ_JAERRJ010000008.1"/>
</dbReference>
<dbReference type="Pfam" id="PF00126">
    <property type="entry name" value="HTH_1"/>
    <property type="match status" value="1"/>
</dbReference>
<gene>
    <name evidence="7" type="ORF">JK358_21795</name>
</gene>
<dbReference type="Pfam" id="PF03466">
    <property type="entry name" value="LysR_substrate"/>
    <property type="match status" value="1"/>
</dbReference>
<keyword evidence="5" id="KW-0804">Transcription</keyword>
<evidence type="ECO:0000313" key="7">
    <source>
        <dbReference type="EMBL" id="MBL1077035.1"/>
    </source>
</evidence>
<dbReference type="InterPro" id="IPR036390">
    <property type="entry name" value="WH_DNA-bd_sf"/>
</dbReference>
<accession>A0ABS1MA63</accession>
<keyword evidence="2" id="KW-0805">Transcription regulation</keyword>
<dbReference type="SUPFAM" id="SSF46785">
    <property type="entry name" value="Winged helix' DNA-binding domain"/>
    <property type="match status" value="1"/>
</dbReference>
<dbReference type="Gene3D" id="1.10.10.10">
    <property type="entry name" value="Winged helix-like DNA-binding domain superfamily/Winged helix DNA-binding domain"/>
    <property type="match status" value="1"/>
</dbReference>
<keyword evidence="3" id="KW-0238">DNA-binding</keyword>
<dbReference type="InterPro" id="IPR000847">
    <property type="entry name" value="LysR_HTH_N"/>
</dbReference>
<dbReference type="Gene3D" id="3.40.190.10">
    <property type="entry name" value="Periplasmic binding protein-like II"/>
    <property type="match status" value="2"/>
</dbReference>